<proteinExistence type="predicted"/>
<accession>A0AA38CES7</accession>
<dbReference type="Pfam" id="PF07859">
    <property type="entry name" value="Abhydrolase_3"/>
    <property type="match status" value="1"/>
</dbReference>
<dbReference type="SUPFAM" id="SSF53474">
    <property type="entry name" value="alpha/beta-Hydrolases"/>
    <property type="match status" value="1"/>
</dbReference>
<organism evidence="2 3">
    <name type="scientific">Taxus chinensis</name>
    <name type="common">Chinese yew</name>
    <name type="synonym">Taxus wallichiana var. chinensis</name>
    <dbReference type="NCBI Taxonomy" id="29808"/>
    <lineage>
        <taxon>Eukaryota</taxon>
        <taxon>Viridiplantae</taxon>
        <taxon>Streptophyta</taxon>
        <taxon>Embryophyta</taxon>
        <taxon>Tracheophyta</taxon>
        <taxon>Spermatophyta</taxon>
        <taxon>Pinopsida</taxon>
        <taxon>Pinidae</taxon>
        <taxon>Conifers II</taxon>
        <taxon>Cupressales</taxon>
        <taxon>Taxaceae</taxon>
        <taxon>Taxus</taxon>
    </lineage>
</organism>
<name>A0AA38CES7_TAXCH</name>
<evidence type="ECO:0000259" key="1">
    <source>
        <dbReference type="Pfam" id="PF07859"/>
    </source>
</evidence>
<keyword evidence="3" id="KW-1185">Reference proteome</keyword>
<dbReference type="PANTHER" id="PTHR23024:SF635">
    <property type="entry name" value="OS07G0162700 PROTEIN"/>
    <property type="match status" value="1"/>
</dbReference>
<evidence type="ECO:0000313" key="3">
    <source>
        <dbReference type="Proteomes" id="UP000824469"/>
    </source>
</evidence>
<dbReference type="InterPro" id="IPR013094">
    <property type="entry name" value="AB_hydrolase_3"/>
</dbReference>
<evidence type="ECO:0000313" key="2">
    <source>
        <dbReference type="EMBL" id="KAH9299210.1"/>
    </source>
</evidence>
<dbReference type="InterPro" id="IPR029058">
    <property type="entry name" value="AB_hydrolase_fold"/>
</dbReference>
<gene>
    <name evidence="2" type="ORF">KI387_030892</name>
</gene>
<dbReference type="InterPro" id="IPR050466">
    <property type="entry name" value="Carboxylest/Gibb_receptor"/>
</dbReference>
<dbReference type="GO" id="GO:0016787">
    <property type="term" value="F:hydrolase activity"/>
    <property type="evidence" value="ECO:0007669"/>
    <property type="project" value="InterPro"/>
</dbReference>
<comment type="caution">
    <text evidence="2">The sequence shown here is derived from an EMBL/GenBank/DDBJ whole genome shotgun (WGS) entry which is preliminary data.</text>
</comment>
<dbReference type="Gene3D" id="3.40.50.1820">
    <property type="entry name" value="alpha/beta hydrolase"/>
    <property type="match status" value="1"/>
</dbReference>
<dbReference type="OMA" id="SANDIMW"/>
<dbReference type="PANTHER" id="PTHR23024">
    <property type="entry name" value="ARYLACETAMIDE DEACETYLASE"/>
    <property type="match status" value="1"/>
</dbReference>
<dbReference type="EMBL" id="JAHRHJ020000010">
    <property type="protein sequence ID" value="KAH9299210.1"/>
    <property type="molecule type" value="Genomic_DNA"/>
</dbReference>
<dbReference type="AlphaFoldDB" id="A0AA38CES7"/>
<protein>
    <recommendedName>
        <fullName evidence="1">Alpha/beta hydrolase fold-3 domain-containing protein</fullName>
    </recommendedName>
</protein>
<sequence length="316" mass="34639">MEKEQVVVVGEIASFLKLYSDGSFLRSPHPTTPASSQFTDGVASKDVVINSETGVWARIFKPETASQKPPVVIYFHGGGFAVCSTAWVEFHAFLHRLCKTAGVVIVSVDYRLVPANRLPAAYDDCTEAVEWAAKHAAGKAEIAEEWLLPAVVDFSRCFLAGESAGGNIVHHVGLRVADVDLDPLKVKGLIVLHPFFGGEEMVDSEKGEKMEKFVEKCNFIWSISLPAGSDRNHPFCNPAVSPIKSGLQLPPVLVGIAGKDDLKERGVMYYEYLKKCGNEAELMVEESGVHAYHISLPEFEGTLRLIQCFSNFVDTH</sequence>
<reference evidence="2 3" key="1">
    <citation type="journal article" date="2021" name="Nat. Plants">
        <title>The Taxus genome provides insights into paclitaxel biosynthesis.</title>
        <authorList>
            <person name="Xiong X."/>
            <person name="Gou J."/>
            <person name="Liao Q."/>
            <person name="Li Y."/>
            <person name="Zhou Q."/>
            <person name="Bi G."/>
            <person name="Li C."/>
            <person name="Du R."/>
            <person name="Wang X."/>
            <person name="Sun T."/>
            <person name="Guo L."/>
            <person name="Liang H."/>
            <person name="Lu P."/>
            <person name="Wu Y."/>
            <person name="Zhang Z."/>
            <person name="Ro D.K."/>
            <person name="Shang Y."/>
            <person name="Huang S."/>
            <person name="Yan J."/>
        </authorList>
    </citation>
    <scope>NUCLEOTIDE SEQUENCE [LARGE SCALE GENOMIC DNA]</scope>
    <source>
        <strain evidence="2">Ta-2019</strain>
    </source>
</reference>
<dbReference type="Proteomes" id="UP000824469">
    <property type="component" value="Unassembled WGS sequence"/>
</dbReference>
<feature type="domain" description="Alpha/beta hydrolase fold-3" evidence="1">
    <location>
        <begin position="72"/>
        <end position="293"/>
    </location>
</feature>